<protein>
    <submittedName>
        <fullName evidence="2">Uncharacterized protein</fullName>
    </submittedName>
</protein>
<dbReference type="KEGG" id="sty:STY4524"/>
<dbReference type="EMBL" id="AL513382">
    <property type="protein sequence ID" value="CAD09307.1"/>
    <property type="molecule type" value="Genomic_DNA"/>
</dbReference>
<dbReference type="HOGENOM" id="CLU_2496082_0_0_6"/>
<dbReference type="KEGG" id="stt:t4229"/>
<evidence type="ECO:0000313" key="3">
    <source>
        <dbReference type="Proteomes" id="UP000000541"/>
    </source>
</evidence>
<reference evidence="2 3" key="1">
    <citation type="journal article" date="2001" name="Nature">
        <title>Complete genome sequence of a multiple drug resistant Salmonella enterica serovar Typhi CT18.</title>
        <authorList>
            <person name="Parkhill J."/>
            <person name="Dougan G."/>
            <person name="James K.D."/>
            <person name="Thomson N.R."/>
            <person name="Pickard D."/>
            <person name="Wain J."/>
            <person name="Churcher C."/>
            <person name="Mungall K.L."/>
            <person name="Bentley S.D."/>
            <person name="Holden M.T.G."/>
            <person name="Sebaihia M."/>
            <person name="Baker S."/>
            <person name="Basham D."/>
            <person name="Brooks K."/>
            <person name="Chillingworth T."/>
            <person name="Connerton P."/>
            <person name="Cronin A."/>
            <person name="Davis P."/>
            <person name="Davies R.M."/>
            <person name="Dowd L."/>
            <person name="White N."/>
            <person name="Farrar J."/>
            <person name="Feltwell T."/>
            <person name="Hamlin N."/>
            <person name="Haque A."/>
            <person name="Hien T.T."/>
            <person name="Holroyd S."/>
            <person name="Jagels K."/>
            <person name="Krogh A."/>
            <person name="Larsen T.S."/>
            <person name="Leather S."/>
            <person name="Moule S."/>
            <person name="O'Gaora P."/>
            <person name="Parry C."/>
            <person name="Quail M."/>
            <person name="Rutherford K."/>
            <person name="Simmonds M."/>
            <person name="Skelton J."/>
            <person name="Stevens K."/>
            <person name="Whitehead S."/>
            <person name="Barrell B.G."/>
        </authorList>
    </citation>
    <scope>NUCLEOTIDE SEQUENCE [LARGE SCALE GENOMIC DNA]</scope>
    <source>
        <strain evidence="2 3">CT18</strain>
    </source>
</reference>
<dbReference type="eggNOG" id="ENOG502ZIYF">
    <property type="taxonomic scope" value="Bacteria"/>
</dbReference>
<sequence length="101" mass="11149">MHVLSGMARIRRQKTMKSLKKPRSHYQWVGATVVTTQELSSGLAVIPVGSRGVVNAAKRGLSVIFDACPCCGVQLRLTRIRPEMLDIVAYPEIEEVTRVGE</sequence>
<dbReference type="Proteomes" id="UP000000541">
    <property type="component" value="Chromosome"/>
</dbReference>
<dbReference type="AlphaFoldDB" id="Q8Z1M0"/>
<name>Q8Z1M0_SALTI</name>
<evidence type="ECO:0000313" key="2">
    <source>
        <dbReference type="EMBL" id="CAD09307.1"/>
    </source>
</evidence>
<accession>Q7C5J5</accession>
<accession>Q8Z1M0</accession>
<proteinExistence type="predicted"/>
<gene>
    <name evidence="2" type="ordered locus">STY4524</name>
    <name evidence="1" type="ordered locus">t4229</name>
</gene>
<reference evidence="1 4" key="2">
    <citation type="journal article" date="2003" name="J. Bacteriol.">
        <title>Comparative genomics of Salmonella enterica serovar Typhi strains Ty2 and CT18.</title>
        <authorList>
            <person name="Deng W."/>
            <person name="Liou S.R."/>
            <person name="Plunkett G.III."/>
            <person name="Mayhew G.F."/>
            <person name="Rose D.J."/>
            <person name="Burland V."/>
            <person name="Kodoyianni V."/>
            <person name="Schwartz D.C."/>
            <person name="Blattner F.R."/>
        </authorList>
    </citation>
    <scope>NUCLEOTIDE SEQUENCE [LARGE SCALE GENOMIC DNA]</scope>
    <source>
        <strain evidence="4">ATCC 700931 / Ty2</strain>
        <strain evidence="1">Ty2</strain>
    </source>
</reference>
<keyword evidence="4" id="KW-1185">Reference proteome</keyword>
<dbReference type="STRING" id="220341.gene:17588352"/>
<evidence type="ECO:0000313" key="1">
    <source>
        <dbReference type="EMBL" id="AAO71691.1"/>
    </source>
</evidence>
<dbReference type="EMBL" id="AE014613">
    <property type="protein sequence ID" value="AAO71691.1"/>
    <property type="molecule type" value="Genomic_DNA"/>
</dbReference>
<organism evidence="2 3">
    <name type="scientific">Salmonella typhi</name>
    <dbReference type="NCBI Taxonomy" id="90370"/>
    <lineage>
        <taxon>Bacteria</taxon>
        <taxon>Pseudomonadati</taxon>
        <taxon>Pseudomonadota</taxon>
        <taxon>Gammaproteobacteria</taxon>
        <taxon>Enterobacterales</taxon>
        <taxon>Enterobacteriaceae</taxon>
        <taxon>Salmonella</taxon>
    </lineage>
</organism>
<dbReference type="Proteomes" id="UP000002670">
    <property type="component" value="Chromosome"/>
</dbReference>
<evidence type="ECO:0000313" key="4">
    <source>
        <dbReference type="Proteomes" id="UP000002670"/>
    </source>
</evidence>